<evidence type="ECO:0000256" key="2">
    <source>
        <dbReference type="SAM" id="MobiDB-lite"/>
    </source>
</evidence>
<sequence>MEGPVPKIKTSGTGGGLVRCVGFTPTADTSPSSVLRDSPTSARGEPVESPLAQLFREKKASLSHTVSAQNLPVLPKLKLGKPKGLPRSKSQGNLRQPAAVEVPPTQTRSATSSPHAASSAGSEPVRIDISQRRRRTQSVDWEHAGPHPGDDAQQLVSTPVISAASSLLGHHLNAGLASAAASGSLNASPTQAALQLARTHSVSRELYEAQADAVMAHATVQSLQSALRKEQDEVQRLREQLELMTAERDRLLAELQQGGDASFFVLDRASMDIQYRQRQAAAAERQRAEAAAAALHRAPLPTGRTAAEALAGGPAAAGGGQPPRPRSGLRTMFRLPS</sequence>
<dbReference type="OrthoDB" id="10426479at2759"/>
<feature type="compositionally biased region" description="Basic and acidic residues" evidence="2">
    <location>
        <begin position="140"/>
        <end position="150"/>
    </location>
</feature>
<organism evidence="3 4">
    <name type="scientific">Chlorella sorokiniana</name>
    <name type="common">Freshwater green alga</name>
    <dbReference type="NCBI Taxonomy" id="3076"/>
    <lineage>
        <taxon>Eukaryota</taxon>
        <taxon>Viridiplantae</taxon>
        <taxon>Chlorophyta</taxon>
        <taxon>core chlorophytes</taxon>
        <taxon>Trebouxiophyceae</taxon>
        <taxon>Chlorellales</taxon>
        <taxon>Chlorellaceae</taxon>
        <taxon>Chlorella clade</taxon>
        <taxon>Chlorella</taxon>
    </lineage>
</organism>
<evidence type="ECO:0000313" key="3">
    <source>
        <dbReference type="EMBL" id="PRW20920.1"/>
    </source>
</evidence>
<keyword evidence="1" id="KW-0175">Coiled coil</keyword>
<feature type="region of interest" description="Disordered" evidence="2">
    <location>
        <begin position="297"/>
        <end position="337"/>
    </location>
</feature>
<feature type="region of interest" description="Disordered" evidence="2">
    <location>
        <begin position="1"/>
        <end position="154"/>
    </location>
</feature>
<feature type="coiled-coil region" evidence="1">
    <location>
        <begin position="220"/>
        <end position="254"/>
    </location>
</feature>
<gene>
    <name evidence="3" type="ORF">C2E21_8628</name>
</gene>
<evidence type="ECO:0000256" key="1">
    <source>
        <dbReference type="SAM" id="Coils"/>
    </source>
</evidence>
<name>A0A2P6TE47_CHLSO</name>
<dbReference type="Proteomes" id="UP000239899">
    <property type="component" value="Unassembled WGS sequence"/>
</dbReference>
<dbReference type="EMBL" id="LHPG02000021">
    <property type="protein sequence ID" value="PRW20920.1"/>
    <property type="molecule type" value="Genomic_DNA"/>
</dbReference>
<protein>
    <submittedName>
        <fullName evidence="3">Multidrug transporter</fullName>
    </submittedName>
</protein>
<proteinExistence type="predicted"/>
<reference evidence="3 4" key="1">
    <citation type="journal article" date="2018" name="Plant J.">
        <title>Genome sequences of Chlorella sorokiniana UTEX 1602 and Micractinium conductrix SAG 241.80: implications to maltose excretion by a green alga.</title>
        <authorList>
            <person name="Arriola M.B."/>
            <person name="Velmurugan N."/>
            <person name="Zhang Y."/>
            <person name="Plunkett M.H."/>
            <person name="Hondzo H."/>
            <person name="Barney B.M."/>
        </authorList>
    </citation>
    <scope>NUCLEOTIDE SEQUENCE [LARGE SCALE GENOMIC DNA]</scope>
    <source>
        <strain evidence="4">UTEX 1602</strain>
    </source>
</reference>
<feature type="compositionally biased region" description="Low complexity" evidence="2">
    <location>
        <begin position="109"/>
        <end position="122"/>
    </location>
</feature>
<comment type="caution">
    <text evidence="3">The sequence shown here is derived from an EMBL/GenBank/DDBJ whole genome shotgun (WGS) entry which is preliminary data.</text>
</comment>
<accession>A0A2P6TE47</accession>
<feature type="compositionally biased region" description="Polar residues" evidence="2">
    <location>
        <begin position="26"/>
        <end position="41"/>
    </location>
</feature>
<dbReference type="AlphaFoldDB" id="A0A2P6TE47"/>
<evidence type="ECO:0000313" key="4">
    <source>
        <dbReference type="Proteomes" id="UP000239899"/>
    </source>
</evidence>
<keyword evidence="4" id="KW-1185">Reference proteome</keyword>